<protein>
    <submittedName>
        <fullName evidence="6">Uncharacterized protein</fullName>
    </submittedName>
</protein>
<dbReference type="GO" id="GO:0016020">
    <property type="term" value="C:membrane"/>
    <property type="evidence" value="ECO:0007669"/>
    <property type="project" value="InterPro"/>
</dbReference>
<keyword evidence="2 5" id="KW-1133">Transmembrane helix</keyword>
<evidence type="ECO:0000256" key="4">
    <source>
        <dbReference type="SAM" id="MobiDB-lite"/>
    </source>
</evidence>
<feature type="compositionally biased region" description="Low complexity" evidence="4">
    <location>
        <begin position="109"/>
        <end position="118"/>
    </location>
</feature>
<accession>A0AAW1WZR6</accession>
<dbReference type="InterPro" id="IPR030184">
    <property type="entry name" value="WAT1-related"/>
</dbReference>
<dbReference type="PROSITE" id="PS51257">
    <property type="entry name" value="PROKAR_LIPOPROTEIN"/>
    <property type="match status" value="1"/>
</dbReference>
<dbReference type="Proteomes" id="UP001457282">
    <property type="component" value="Unassembled WGS sequence"/>
</dbReference>
<reference evidence="6 7" key="1">
    <citation type="journal article" date="2023" name="G3 (Bethesda)">
        <title>A chromosome-length genome assembly and annotation of blackberry (Rubus argutus, cv. 'Hillquist').</title>
        <authorList>
            <person name="Bruna T."/>
            <person name="Aryal R."/>
            <person name="Dudchenko O."/>
            <person name="Sargent D.J."/>
            <person name="Mead D."/>
            <person name="Buti M."/>
            <person name="Cavallini A."/>
            <person name="Hytonen T."/>
            <person name="Andres J."/>
            <person name="Pham M."/>
            <person name="Weisz D."/>
            <person name="Mascagni F."/>
            <person name="Usai G."/>
            <person name="Natali L."/>
            <person name="Bassil N."/>
            <person name="Fernandez G.E."/>
            <person name="Lomsadze A."/>
            <person name="Armour M."/>
            <person name="Olukolu B."/>
            <person name="Poorten T."/>
            <person name="Britton C."/>
            <person name="Davik J."/>
            <person name="Ashrafi H."/>
            <person name="Aiden E.L."/>
            <person name="Borodovsky M."/>
            <person name="Worthington M."/>
        </authorList>
    </citation>
    <scope>NUCLEOTIDE SEQUENCE [LARGE SCALE GENOMIC DNA]</scope>
    <source>
        <strain evidence="6">PI 553951</strain>
    </source>
</reference>
<evidence type="ECO:0000256" key="5">
    <source>
        <dbReference type="SAM" id="Phobius"/>
    </source>
</evidence>
<keyword evidence="7" id="KW-1185">Reference proteome</keyword>
<organism evidence="6 7">
    <name type="scientific">Rubus argutus</name>
    <name type="common">Southern blackberry</name>
    <dbReference type="NCBI Taxonomy" id="59490"/>
    <lineage>
        <taxon>Eukaryota</taxon>
        <taxon>Viridiplantae</taxon>
        <taxon>Streptophyta</taxon>
        <taxon>Embryophyta</taxon>
        <taxon>Tracheophyta</taxon>
        <taxon>Spermatophyta</taxon>
        <taxon>Magnoliopsida</taxon>
        <taxon>eudicotyledons</taxon>
        <taxon>Gunneridae</taxon>
        <taxon>Pentapetalae</taxon>
        <taxon>rosids</taxon>
        <taxon>fabids</taxon>
        <taxon>Rosales</taxon>
        <taxon>Rosaceae</taxon>
        <taxon>Rosoideae</taxon>
        <taxon>Rosoideae incertae sedis</taxon>
        <taxon>Rubus</taxon>
    </lineage>
</organism>
<proteinExistence type="predicted"/>
<feature type="region of interest" description="Disordered" evidence="4">
    <location>
        <begin position="102"/>
        <end position="128"/>
    </location>
</feature>
<feature type="transmembrane region" description="Helical" evidence="5">
    <location>
        <begin position="12"/>
        <end position="41"/>
    </location>
</feature>
<evidence type="ECO:0000313" key="7">
    <source>
        <dbReference type="Proteomes" id="UP001457282"/>
    </source>
</evidence>
<keyword evidence="1 5" id="KW-0812">Transmembrane</keyword>
<dbReference type="GO" id="GO:0022857">
    <property type="term" value="F:transmembrane transporter activity"/>
    <property type="evidence" value="ECO:0007669"/>
    <property type="project" value="InterPro"/>
</dbReference>
<dbReference type="PANTHER" id="PTHR31218">
    <property type="entry name" value="WAT1-RELATED PROTEIN"/>
    <property type="match status" value="1"/>
</dbReference>
<dbReference type="EMBL" id="JBEDUW010000005">
    <property type="protein sequence ID" value="KAK9929515.1"/>
    <property type="molecule type" value="Genomic_DNA"/>
</dbReference>
<keyword evidence="3 5" id="KW-0472">Membrane</keyword>
<feature type="compositionally biased region" description="Basic and acidic residues" evidence="4">
    <location>
        <begin position="119"/>
        <end position="128"/>
    </location>
</feature>
<sequence>MERDWSQWKLGWNIRLLGVAYSGIGCSGLAMCLTVCHFWLLLLEEKLYLGSILGTLLIICGLYALLWGKSKEMKKTMRVEPVLETPRPSESQAVEIVVTSASPTGPSVNTTSTENHNNNTKDNRFFHW</sequence>
<evidence type="ECO:0000256" key="2">
    <source>
        <dbReference type="ARBA" id="ARBA00022989"/>
    </source>
</evidence>
<comment type="caution">
    <text evidence="6">The sequence shown here is derived from an EMBL/GenBank/DDBJ whole genome shotgun (WGS) entry which is preliminary data.</text>
</comment>
<evidence type="ECO:0000256" key="3">
    <source>
        <dbReference type="ARBA" id="ARBA00023136"/>
    </source>
</evidence>
<name>A0AAW1WZR6_RUBAR</name>
<dbReference type="AlphaFoldDB" id="A0AAW1WZR6"/>
<feature type="transmembrane region" description="Helical" evidence="5">
    <location>
        <begin position="47"/>
        <end position="68"/>
    </location>
</feature>
<evidence type="ECO:0000256" key="1">
    <source>
        <dbReference type="ARBA" id="ARBA00022692"/>
    </source>
</evidence>
<evidence type="ECO:0000313" key="6">
    <source>
        <dbReference type="EMBL" id="KAK9929515.1"/>
    </source>
</evidence>
<gene>
    <name evidence="6" type="ORF">M0R45_026611</name>
</gene>